<evidence type="ECO:0000313" key="2">
    <source>
        <dbReference type="Proteomes" id="UP000192527"/>
    </source>
</evidence>
<dbReference type="RefSeq" id="WP_085030162.1">
    <property type="nucleotide sequence ID" value="NZ_CP020772.1"/>
</dbReference>
<keyword evidence="2" id="KW-1185">Reference proteome</keyword>
<reference evidence="1 2" key="1">
    <citation type="submission" date="2017-04" db="EMBL/GenBank/DDBJ databases">
        <title>The whole genome sequencing and assembly of Halobacillus mangrovi strain.</title>
        <authorList>
            <person name="Lee S.-J."/>
            <person name="Park M.-K."/>
            <person name="Kim J.-Y."/>
            <person name="Lee Y.-J."/>
            <person name="Yi H."/>
            <person name="Bahn Y.-S."/>
            <person name="Kim J.F."/>
            <person name="Lee D.-W."/>
        </authorList>
    </citation>
    <scope>NUCLEOTIDE SEQUENCE [LARGE SCALE GENOMIC DNA]</scope>
    <source>
        <strain evidence="1 2">KTB 131</strain>
    </source>
</reference>
<dbReference type="Proteomes" id="UP000192527">
    <property type="component" value="Chromosome"/>
</dbReference>
<organism evidence="1 2">
    <name type="scientific">Halobacillus mangrovi</name>
    <dbReference type="NCBI Taxonomy" id="402384"/>
    <lineage>
        <taxon>Bacteria</taxon>
        <taxon>Bacillati</taxon>
        <taxon>Bacillota</taxon>
        <taxon>Bacilli</taxon>
        <taxon>Bacillales</taxon>
        <taxon>Bacillaceae</taxon>
        <taxon>Halobacillus</taxon>
    </lineage>
</organism>
<dbReference type="AlphaFoldDB" id="A0A1W5ZWT0"/>
<dbReference type="KEGG" id="hmn:HM131_12965"/>
<name>A0A1W5ZWT0_9BACI</name>
<sequence length="116" mass="14258">MAEVFDFQYYKTKKIVEKRFRNRGLIFEVYMSTVQFVHHYIEPTYDNPVEHLTTDINLKHLYNGDRDRFIATYAALVKYWEIEPFPNWEIPMNREFEMFPTLGDLCKYIEKRVKYL</sequence>
<accession>A0A1W5ZWT0</accession>
<protein>
    <submittedName>
        <fullName evidence="1">Uncharacterized protein</fullName>
    </submittedName>
</protein>
<dbReference type="EMBL" id="CP020772">
    <property type="protein sequence ID" value="ARI77701.1"/>
    <property type="molecule type" value="Genomic_DNA"/>
</dbReference>
<evidence type="ECO:0000313" key="1">
    <source>
        <dbReference type="EMBL" id="ARI77701.1"/>
    </source>
</evidence>
<gene>
    <name evidence="1" type="ORF">HM131_12965</name>
</gene>
<proteinExistence type="predicted"/>
<dbReference type="OrthoDB" id="2967156at2"/>